<sequence>MALNISSEVFREVAEKGWLSPDSGVTHGSGPPFRSAQGTEKRKEYYQKKLEEKNQTLEAELEQKQQEEQDSK</sequence>
<comment type="caution">
    <text evidence="2">The sequence shown here is derived from an EMBL/GenBank/DDBJ whole genome shotgun (WGS) entry which is preliminary data.</text>
</comment>
<dbReference type="Proteomes" id="UP000712281">
    <property type="component" value="Unassembled WGS sequence"/>
</dbReference>
<dbReference type="GO" id="GO:0000226">
    <property type="term" value="P:microtubule cytoskeleton organization"/>
    <property type="evidence" value="ECO:0007669"/>
    <property type="project" value="InterPro"/>
</dbReference>
<accession>A0A8S9HJA4</accession>
<reference evidence="2" key="1">
    <citation type="submission" date="2019-12" db="EMBL/GenBank/DDBJ databases">
        <title>Genome sequencing and annotation of Brassica cretica.</title>
        <authorList>
            <person name="Studholme D.J."/>
            <person name="Sarris P.F."/>
        </authorList>
    </citation>
    <scope>NUCLEOTIDE SEQUENCE</scope>
    <source>
        <strain evidence="2">PFS-001/15</strain>
        <tissue evidence="2">Leaf</tissue>
    </source>
</reference>
<protein>
    <submittedName>
        <fullName evidence="2">Uncharacterized protein</fullName>
    </submittedName>
</protein>
<dbReference type="GO" id="GO:0008017">
    <property type="term" value="F:microtubule binding"/>
    <property type="evidence" value="ECO:0007669"/>
    <property type="project" value="InterPro"/>
</dbReference>
<evidence type="ECO:0000313" key="3">
    <source>
        <dbReference type="Proteomes" id="UP000712281"/>
    </source>
</evidence>
<dbReference type="InterPro" id="IPR044806">
    <property type="entry name" value="WVD2/WDL1-4"/>
</dbReference>
<evidence type="ECO:0000313" key="2">
    <source>
        <dbReference type="EMBL" id="KAF2556442.1"/>
    </source>
</evidence>
<evidence type="ECO:0000256" key="1">
    <source>
        <dbReference type="SAM" id="MobiDB-lite"/>
    </source>
</evidence>
<proteinExistence type="predicted"/>
<dbReference type="EMBL" id="QGKW02001940">
    <property type="protein sequence ID" value="KAF2556442.1"/>
    <property type="molecule type" value="Genomic_DNA"/>
</dbReference>
<dbReference type="PANTHER" id="PTHR46372">
    <property type="entry name" value="PROTEIN WVD2-LIKE 3"/>
    <property type="match status" value="1"/>
</dbReference>
<dbReference type="AlphaFoldDB" id="A0A8S9HJA4"/>
<organism evidence="2 3">
    <name type="scientific">Brassica cretica</name>
    <name type="common">Mustard</name>
    <dbReference type="NCBI Taxonomy" id="69181"/>
    <lineage>
        <taxon>Eukaryota</taxon>
        <taxon>Viridiplantae</taxon>
        <taxon>Streptophyta</taxon>
        <taxon>Embryophyta</taxon>
        <taxon>Tracheophyta</taxon>
        <taxon>Spermatophyta</taxon>
        <taxon>Magnoliopsida</taxon>
        <taxon>eudicotyledons</taxon>
        <taxon>Gunneridae</taxon>
        <taxon>Pentapetalae</taxon>
        <taxon>rosids</taxon>
        <taxon>malvids</taxon>
        <taxon>Brassicales</taxon>
        <taxon>Brassicaceae</taxon>
        <taxon>Brassiceae</taxon>
        <taxon>Brassica</taxon>
    </lineage>
</organism>
<dbReference type="PANTHER" id="PTHR46372:SF6">
    <property type="entry name" value="PROTEIN WVD2-LIKE 1"/>
    <property type="match status" value="1"/>
</dbReference>
<feature type="region of interest" description="Disordered" evidence="1">
    <location>
        <begin position="19"/>
        <end position="42"/>
    </location>
</feature>
<gene>
    <name evidence="2" type="ORF">F2Q68_00012675</name>
</gene>
<name>A0A8S9HJA4_BRACR</name>